<accession>A0A9P0LZQ0</accession>
<proteinExistence type="predicted"/>
<evidence type="ECO:0000313" key="2">
    <source>
        <dbReference type="Proteomes" id="UP001152888"/>
    </source>
</evidence>
<keyword evidence="2" id="KW-1185">Reference proteome</keyword>
<name>A0A9P0LZQ0_ACAOB</name>
<protein>
    <submittedName>
        <fullName evidence="1">Uncharacterized protein</fullName>
    </submittedName>
</protein>
<reference evidence="1" key="1">
    <citation type="submission" date="2022-03" db="EMBL/GenBank/DDBJ databases">
        <authorList>
            <person name="Sayadi A."/>
        </authorList>
    </citation>
    <scope>NUCLEOTIDE SEQUENCE</scope>
</reference>
<comment type="caution">
    <text evidence="1">The sequence shown here is derived from an EMBL/GenBank/DDBJ whole genome shotgun (WGS) entry which is preliminary data.</text>
</comment>
<gene>
    <name evidence="1" type="ORF">ACAOBT_LOCUS26892</name>
</gene>
<dbReference type="EMBL" id="CAKOFQ010007501">
    <property type="protein sequence ID" value="CAH2002643.1"/>
    <property type="molecule type" value="Genomic_DNA"/>
</dbReference>
<dbReference type="Proteomes" id="UP001152888">
    <property type="component" value="Unassembled WGS sequence"/>
</dbReference>
<sequence>MLLSTLRLACTARRTTNSISEYVLKNGKNKFFVNRRIANLDGNILRIFIWKNTIVPSFLQFMNLRFDKMT</sequence>
<organism evidence="1 2">
    <name type="scientific">Acanthoscelides obtectus</name>
    <name type="common">Bean weevil</name>
    <name type="synonym">Bruchus obtectus</name>
    <dbReference type="NCBI Taxonomy" id="200917"/>
    <lineage>
        <taxon>Eukaryota</taxon>
        <taxon>Metazoa</taxon>
        <taxon>Ecdysozoa</taxon>
        <taxon>Arthropoda</taxon>
        <taxon>Hexapoda</taxon>
        <taxon>Insecta</taxon>
        <taxon>Pterygota</taxon>
        <taxon>Neoptera</taxon>
        <taxon>Endopterygota</taxon>
        <taxon>Coleoptera</taxon>
        <taxon>Polyphaga</taxon>
        <taxon>Cucujiformia</taxon>
        <taxon>Chrysomeloidea</taxon>
        <taxon>Chrysomelidae</taxon>
        <taxon>Bruchinae</taxon>
        <taxon>Bruchini</taxon>
        <taxon>Acanthoscelides</taxon>
    </lineage>
</organism>
<dbReference type="AlphaFoldDB" id="A0A9P0LZQ0"/>
<evidence type="ECO:0000313" key="1">
    <source>
        <dbReference type="EMBL" id="CAH2002643.1"/>
    </source>
</evidence>